<accession>A0A813VCH1</accession>
<organism evidence="1 2">
    <name type="scientific">Brachionus calyciflorus</name>
    <dbReference type="NCBI Taxonomy" id="104777"/>
    <lineage>
        <taxon>Eukaryota</taxon>
        <taxon>Metazoa</taxon>
        <taxon>Spiralia</taxon>
        <taxon>Gnathifera</taxon>
        <taxon>Rotifera</taxon>
        <taxon>Eurotatoria</taxon>
        <taxon>Monogononta</taxon>
        <taxon>Pseudotrocha</taxon>
        <taxon>Ploima</taxon>
        <taxon>Brachionidae</taxon>
        <taxon>Brachionus</taxon>
    </lineage>
</organism>
<keyword evidence="2" id="KW-1185">Reference proteome</keyword>
<reference evidence="1" key="1">
    <citation type="submission" date="2021-02" db="EMBL/GenBank/DDBJ databases">
        <authorList>
            <person name="Nowell W R."/>
        </authorList>
    </citation>
    <scope>NUCLEOTIDE SEQUENCE</scope>
    <source>
        <strain evidence="1">Ploen Becks lab</strain>
    </source>
</reference>
<dbReference type="Proteomes" id="UP000663879">
    <property type="component" value="Unassembled WGS sequence"/>
</dbReference>
<proteinExistence type="predicted"/>
<gene>
    <name evidence="1" type="ORF">OXX778_LOCUS8574</name>
</gene>
<dbReference type="EMBL" id="CAJNOC010001192">
    <property type="protein sequence ID" value="CAF0843399.1"/>
    <property type="molecule type" value="Genomic_DNA"/>
</dbReference>
<comment type="caution">
    <text evidence="1">The sequence shown here is derived from an EMBL/GenBank/DDBJ whole genome shotgun (WGS) entry which is preliminary data.</text>
</comment>
<evidence type="ECO:0000313" key="1">
    <source>
        <dbReference type="EMBL" id="CAF0843399.1"/>
    </source>
</evidence>
<sequence length="212" mass="24281">MQALLSFWDEQLVLRSVCFGFYSMSKLIKNPSVTKTNTSSIQRSLFEPSLIVSTDNEQFVINQNLNETFLYEHLPIINSINLTNANQPIPNIKSPNNPTASISKCRFGSAPHKSIQNNYCPLNKKNNNSVNEITPPTIHIASRENFVSKVIYLKELNAVKNGPLHKQPWVRQEIKKFHESMREYESFNCNDCSELWPTKLAKCETCYAAPKR</sequence>
<name>A0A813VCH1_9BILA</name>
<evidence type="ECO:0000313" key="2">
    <source>
        <dbReference type="Proteomes" id="UP000663879"/>
    </source>
</evidence>
<dbReference type="AlphaFoldDB" id="A0A813VCH1"/>
<protein>
    <submittedName>
        <fullName evidence="1">Uncharacterized protein</fullName>
    </submittedName>
</protein>